<protein>
    <submittedName>
        <fullName evidence="3">Oxidoreductase domain-containing protein</fullName>
    </submittedName>
</protein>
<keyword evidence="4" id="KW-1185">Reference proteome</keyword>
<feature type="domain" description="Gfo/Idh/MocA-like oxidoreductase N-terminal" evidence="2">
    <location>
        <begin position="71"/>
        <end position="213"/>
    </location>
</feature>
<dbReference type="EMBL" id="ANOH01000141">
    <property type="protein sequence ID" value="EMI56573.1"/>
    <property type="molecule type" value="Genomic_DNA"/>
</dbReference>
<dbReference type="InterPro" id="IPR050463">
    <property type="entry name" value="Gfo/Idh/MocA_oxidrdct_glycsds"/>
</dbReference>
<dbReference type="SUPFAM" id="SSF51735">
    <property type="entry name" value="NAD(P)-binding Rossmann-fold domains"/>
    <property type="match status" value="1"/>
</dbReference>
<dbReference type="Proteomes" id="UP000011885">
    <property type="component" value="Unassembled WGS sequence"/>
</dbReference>
<evidence type="ECO:0000256" key="1">
    <source>
        <dbReference type="SAM" id="MobiDB-lite"/>
    </source>
</evidence>
<feature type="region of interest" description="Disordered" evidence="1">
    <location>
        <begin position="1"/>
        <end position="20"/>
    </location>
</feature>
<dbReference type="Gene3D" id="3.30.360.10">
    <property type="entry name" value="Dihydrodipicolinate Reductase, domain 2"/>
    <property type="match status" value="1"/>
</dbReference>
<dbReference type="InterPro" id="IPR006311">
    <property type="entry name" value="TAT_signal"/>
</dbReference>
<gene>
    <name evidence="3" type="ORF">RSSM_02046</name>
</gene>
<dbReference type="OrthoDB" id="250411at2"/>
<accession>M5UKN1</accession>
<dbReference type="InterPro" id="IPR036291">
    <property type="entry name" value="NAD(P)-bd_dom_sf"/>
</dbReference>
<dbReference type="InterPro" id="IPR000683">
    <property type="entry name" value="Gfo/Idh/MocA-like_OxRdtase_N"/>
</dbReference>
<organism evidence="3 4">
    <name type="scientific">Rhodopirellula sallentina SM41</name>
    <dbReference type="NCBI Taxonomy" id="1263870"/>
    <lineage>
        <taxon>Bacteria</taxon>
        <taxon>Pseudomonadati</taxon>
        <taxon>Planctomycetota</taxon>
        <taxon>Planctomycetia</taxon>
        <taxon>Pirellulales</taxon>
        <taxon>Pirellulaceae</taxon>
        <taxon>Rhodopirellula</taxon>
    </lineage>
</organism>
<dbReference type="PANTHER" id="PTHR43818">
    <property type="entry name" value="BCDNA.GH03377"/>
    <property type="match status" value="1"/>
</dbReference>
<evidence type="ECO:0000313" key="4">
    <source>
        <dbReference type="Proteomes" id="UP000011885"/>
    </source>
</evidence>
<reference evidence="3 4" key="1">
    <citation type="journal article" date="2013" name="Mar. Genomics">
        <title>Expression of sulfatases in Rhodopirellula baltica and the diversity of sulfatases in the genus Rhodopirellula.</title>
        <authorList>
            <person name="Wegner C.E."/>
            <person name="Richter-Heitmann T."/>
            <person name="Klindworth A."/>
            <person name="Klockow C."/>
            <person name="Richter M."/>
            <person name="Achstetter T."/>
            <person name="Glockner F.O."/>
            <person name="Harder J."/>
        </authorList>
    </citation>
    <scope>NUCLEOTIDE SEQUENCE [LARGE SCALE GENOMIC DNA]</scope>
    <source>
        <strain evidence="3 4">SM41</strain>
    </source>
</reference>
<dbReference type="Pfam" id="PF01408">
    <property type="entry name" value="GFO_IDH_MocA"/>
    <property type="match status" value="1"/>
</dbReference>
<dbReference type="SUPFAM" id="SSF55347">
    <property type="entry name" value="Glyceraldehyde-3-phosphate dehydrogenase-like, C-terminal domain"/>
    <property type="match status" value="1"/>
</dbReference>
<dbReference type="AlphaFoldDB" id="M5UKN1"/>
<evidence type="ECO:0000259" key="2">
    <source>
        <dbReference type="Pfam" id="PF01408"/>
    </source>
</evidence>
<dbReference type="GO" id="GO:0000166">
    <property type="term" value="F:nucleotide binding"/>
    <property type="evidence" value="ECO:0007669"/>
    <property type="project" value="InterPro"/>
</dbReference>
<dbReference type="PROSITE" id="PS51318">
    <property type="entry name" value="TAT"/>
    <property type="match status" value="1"/>
</dbReference>
<dbReference type="RefSeq" id="WP_008677108.1">
    <property type="nucleotide sequence ID" value="NZ_ANOH01000141.1"/>
</dbReference>
<name>M5UKN1_9BACT</name>
<proteinExistence type="predicted"/>
<evidence type="ECO:0000313" key="3">
    <source>
        <dbReference type="EMBL" id="EMI56573.1"/>
    </source>
</evidence>
<comment type="caution">
    <text evidence="3">The sequence shown here is derived from an EMBL/GenBank/DDBJ whole genome shotgun (WGS) entry which is preliminary data.</text>
</comment>
<dbReference type="Gene3D" id="3.40.50.720">
    <property type="entry name" value="NAD(P)-binding Rossmann-like Domain"/>
    <property type="match status" value="1"/>
</dbReference>
<sequence>MPKKTSSSRRGPLSAHVARSSNRREFFTQSTVAVGSTVALGGSAAVAAGETILAGGVGAIPACHASGSDTLRIGLIGCGARGRGAAIEAIQASLPGSVGAAVGRVELVAMADVFANHLQTAYRAINGRHRDHVNVGGRRFVGIDGWKGVLAADVDMVLLATPPAFRPLHFAAAVDAGKHVFMESPLATDMPGVRRVMATGKIAEEKGLAVSVGLQRRHEARLRECVDRLHDGVIGKLLEARTVCSSALLRRLPCNQSSDRLEEQLRRWQDHDWASGGFTDERHLHCLDAIHWVTGQTPVAAKVVESAASDCAGDAGGEEFGEVTEKLTEAKSTRAIELDQENGFRIVTELHAGRGSDRGKGELVIGAKGVCDLTRSIIRDHRGKVIWQSEAKEIAGKGWQRQFNELIAGLRNGHTMRNHSLGVACTTTAILERTALQTDRNVDVRDLMVCDQSYAHPQCTL</sequence>
<dbReference type="PANTHER" id="PTHR43818:SF5">
    <property type="entry name" value="OXIDOREDUCTASE FAMILY PROTEIN"/>
    <property type="match status" value="1"/>
</dbReference>
<dbReference type="PATRIC" id="fig|1263870.3.peg.2184"/>